<proteinExistence type="predicted"/>
<accession>A0A225E3S5</accession>
<dbReference type="EMBL" id="NIDE01000004">
    <property type="protein sequence ID" value="OWK43335.1"/>
    <property type="molecule type" value="Genomic_DNA"/>
</dbReference>
<evidence type="ECO:0000313" key="2">
    <source>
        <dbReference type="EMBL" id="OWK43335.1"/>
    </source>
</evidence>
<dbReference type="Proteomes" id="UP000214646">
    <property type="component" value="Unassembled WGS sequence"/>
</dbReference>
<dbReference type="Gene3D" id="3.30.720.100">
    <property type="match status" value="1"/>
</dbReference>
<dbReference type="InterPro" id="IPR028973">
    <property type="entry name" value="PhnB-like"/>
</dbReference>
<dbReference type="PANTHER" id="PTHR33990:SF4">
    <property type="entry name" value="PHNB-LIKE DOMAIN-CONTAINING PROTEIN"/>
    <property type="match status" value="1"/>
</dbReference>
<keyword evidence="2" id="KW-0830">Ubiquinone</keyword>
<dbReference type="Pfam" id="PF06983">
    <property type="entry name" value="3-dmu-9_3-mt"/>
    <property type="match status" value="1"/>
</dbReference>
<gene>
    <name evidence="2" type="ORF">FRUB_02934</name>
</gene>
<feature type="domain" description="PhnB-like" evidence="1">
    <location>
        <begin position="4"/>
        <end position="128"/>
    </location>
</feature>
<dbReference type="InterPro" id="IPR009725">
    <property type="entry name" value="3_dmu_93_MTrfase"/>
</dbReference>
<dbReference type="SUPFAM" id="SSF54593">
    <property type="entry name" value="Glyoxalase/Bleomycin resistance protein/Dihydroxybiphenyl dioxygenase"/>
    <property type="match status" value="1"/>
</dbReference>
<keyword evidence="2" id="KW-0808">Transferase</keyword>
<comment type="caution">
    <text evidence="2">The sequence shown here is derived from an EMBL/GenBank/DDBJ whole genome shotgun (WGS) entry which is preliminary data.</text>
</comment>
<sequence>MPHSVTTFLMFEGTAEAAMNLYVSLFNGSVIGQIERFGPGEQGAEGTVKRADFTLAGHTLRCFDSPVKHAFTFTPAISLFVDCTDEAELRHAFRQLSAGGAVLMPLNNYGFSSQFGWLNDRFGVSWQLNLP</sequence>
<keyword evidence="3" id="KW-1185">Reference proteome</keyword>
<dbReference type="RefSeq" id="WP_088254191.1">
    <property type="nucleotide sequence ID" value="NZ_NIDE01000004.1"/>
</dbReference>
<dbReference type="GO" id="GO:0032259">
    <property type="term" value="P:methylation"/>
    <property type="evidence" value="ECO:0007669"/>
    <property type="project" value="UniProtKB-KW"/>
</dbReference>
<name>A0A225E3S5_9BACT</name>
<dbReference type="OrthoDB" id="9806473at2"/>
<organism evidence="2 3">
    <name type="scientific">Fimbriiglobus ruber</name>
    <dbReference type="NCBI Taxonomy" id="1908690"/>
    <lineage>
        <taxon>Bacteria</taxon>
        <taxon>Pseudomonadati</taxon>
        <taxon>Planctomycetota</taxon>
        <taxon>Planctomycetia</taxon>
        <taxon>Gemmatales</taxon>
        <taxon>Gemmataceae</taxon>
        <taxon>Fimbriiglobus</taxon>
    </lineage>
</organism>
<dbReference type="AlphaFoldDB" id="A0A225E3S5"/>
<protein>
    <submittedName>
        <fullName evidence="2">Putative DNA binding 3-demethylubiquinone-9 3-methyltransferase domain protein</fullName>
    </submittedName>
</protein>
<dbReference type="Gene3D" id="3.30.720.110">
    <property type="match status" value="1"/>
</dbReference>
<evidence type="ECO:0000259" key="1">
    <source>
        <dbReference type="Pfam" id="PF06983"/>
    </source>
</evidence>
<dbReference type="PIRSF" id="PIRSF021700">
    <property type="entry name" value="3_dmu_93_MTrfase"/>
    <property type="match status" value="1"/>
</dbReference>
<dbReference type="CDD" id="cd06588">
    <property type="entry name" value="PhnB_like"/>
    <property type="match status" value="1"/>
</dbReference>
<dbReference type="GO" id="GO:0008168">
    <property type="term" value="F:methyltransferase activity"/>
    <property type="evidence" value="ECO:0007669"/>
    <property type="project" value="UniProtKB-KW"/>
</dbReference>
<keyword evidence="2" id="KW-0489">Methyltransferase</keyword>
<dbReference type="PANTHER" id="PTHR33990">
    <property type="entry name" value="PROTEIN YJDN-RELATED"/>
    <property type="match status" value="1"/>
</dbReference>
<dbReference type="InterPro" id="IPR029068">
    <property type="entry name" value="Glyas_Bleomycin-R_OHBP_Dase"/>
</dbReference>
<reference evidence="3" key="1">
    <citation type="submission" date="2017-06" db="EMBL/GenBank/DDBJ databases">
        <title>Genome analysis of Fimbriiglobus ruber SP5, the first member of the order Planctomycetales with confirmed chitinolytic capability.</title>
        <authorList>
            <person name="Ravin N.V."/>
            <person name="Rakitin A.L."/>
            <person name="Ivanova A.A."/>
            <person name="Beletsky A.V."/>
            <person name="Kulichevskaya I.S."/>
            <person name="Mardanov A.V."/>
            <person name="Dedysh S.N."/>
        </authorList>
    </citation>
    <scope>NUCLEOTIDE SEQUENCE [LARGE SCALE GENOMIC DNA]</scope>
    <source>
        <strain evidence="3">SP5</strain>
    </source>
</reference>
<evidence type="ECO:0000313" key="3">
    <source>
        <dbReference type="Proteomes" id="UP000214646"/>
    </source>
</evidence>